<evidence type="ECO:0000259" key="1">
    <source>
        <dbReference type="Pfam" id="PF12728"/>
    </source>
</evidence>
<gene>
    <name evidence="2" type="ORF">ERS075527_04643</name>
</gene>
<dbReference type="Pfam" id="PF12728">
    <property type="entry name" value="HTH_17"/>
    <property type="match status" value="1"/>
</dbReference>
<protein>
    <submittedName>
        <fullName evidence="2">DNA-binding protein</fullName>
    </submittedName>
</protein>
<dbReference type="AlphaFoldDB" id="A0AB33TDK1"/>
<evidence type="ECO:0000313" key="3">
    <source>
        <dbReference type="Proteomes" id="UP000038487"/>
    </source>
</evidence>
<reference evidence="2 3" key="1">
    <citation type="submission" date="2015-03" db="EMBL/GenBank/DDBJ databases">
        <authorList>
            <consortium name="Pathogen Informatics"/>
            <person name="Murphy D."/>
        </authorList>
    </citation>
    <scope>NUCLEOTIDE SEQUENCE [LARGE SCALE GENOMIC DNA]</scope>
    <source>
        <strain evidence="2 3">PAP036</strain>
    </source>
</reference>
<accession>A0AB33TDK1</accession>
<dbReference type="EMBL" id="CSUW01000012">
    <property type="protein sequence ID" value="CPT61449.1"/>
    <property type="molecule type" value="Genomic_DNA"/>
</dbReference>
<dbReference type="RefSeq" id="WP_005101131.1">
    <property type="nucleotide sequence ID" value="NZ_CSUW01000012.1"/>
</dbReference>
<sequence length="98" mass="10636">MSDNDPISEALDTLIRSASPEQVEQLAAIFPAVNAAHAVSATDRPKLYRVEEAAKQLCISRAHLYALIRSGEVNAVKLGRSRRIPTAEIERLLKGNAA</sequence>
<keyword evidence="2" id="KW-0238">DNA-binding</keyword>
<dbReference type="InterPro" id="IPR010093">
    <property type="entry name" value="SinI_DNA-bd"/>
</dbReference>
<dbReference type="InterPro" id="IPR041657">
    <property type="entry name" value="HTH_17"/>
</dbReference>
<comment type="caution">
    <text evidence="2">The sequence shown here is derived from an EMBL/GenBank/DDBJ whole genome shotgun (WGS) entry which is preliminary data.</text>
</comment>
<dbReference type="GO" id="GO:0003677">
    <property type="term" value="F:DNA binding"/>
    <property type="evidence" value="ECO:0007669"/>
    <property type="project" value="UniProtKB-KW"/>
</dbReference>
<organism evidence="2 3">
    <name type="scientific">Mycobacteroides abscessus</name>
    <dbReference type="NCBI Taxonomy" id="36809"/>
    <lineage>
        <taxon>Bacteria</taxon>
        <taxon>Bacillati</taxon>
        <taxon>Actinomycetota</taxon>
        <taxon>Actinomycetes</taxon>
        <taxon>Mycobacteriales</taxon>
        <taxon>Mycobacteriaceae</taxon>
        <taxon>Mycobacteroides</taxon>
    </lineage>
</organism>
<proteinExistence type="predicted"/>
<dbReference type="Proteomes" id="UP000038487">
    <property type="component" value="Unassembled WGS sequence"/>
</dbReference>
<evidence type="ECO:0000313" key="2">
    <source>
        <dbReference type="EMBL" id="CPT61449.1"/>
    </source>
</evidence>
<dbReference type="NCBIfam" id="TIGR01764">
    <property type="entry name" value="excise"/>
    <property type="match status" value="1"/>
</dbReference>
<name>A0AB33TDK1_9MYCO</name>
<feature type="domain" description="Helix-turn-helix" evidence="1">
    <location>
        <begin position="47"/>
        <end position="96"/>
    </location>
</feature>